<organism evidence="1 2">
    <name type="scientific">Nocardioides conyzicola</name>
    <dbReference type="NCBI Taxonomy" id="1651781"/>
    <lineage>
        <taxon>Bacteria</taxon>
        <taxon>Bacillati</taxon>
        <taxon>Actinomycetota</taxon>
        <taxon>Actinomycetes</taxon>
        <taxon>Propionibacteriales</taxon>
        <taxon>Nocardioidaceae</taxon>
        <taxon>Nocardioides</taxon>
    </lineage>
</organism>
<name>A0ABP8XCU3_9ACTN</name>
<gene>
    <name evidence="1" type="ORF">GCM10023349_22200</name>
</gene>
<accession>A0ABP8XCU3</accession>
<dbReference type="Proteomes" id="UP001499974">
    <property type="component" value="Unassembled WGS sequence"/>
</dbReference>
<dbReference type="RefSeq" id="WP_345521326.1">
    <property type="nucleotide sequence ID" value="NZ_BAABKM010000002.1"/>
</dbReference>
<keyword evidence="2" id="KW-1185">Reference proteome</keyword>
<evidence type="ECO:0000313" key="2">
    <source>
        <dbReference type="Proteomes" id="UP001499974"/>
    </source>
</evidence>
<sequence>MAWPIEVLTRIGYDQEAAERLHLLLPPVPAGHLPVPNWNNPLVHYEGGDNPDAAIIWFLHGPPGDDAVRLANSGRDLLDVLAIMDAVAVTHPGPMWRPAKVDIASSWVAAAAISTERAARYIAAGITAREATNFEADPDTRPSDDQLALLAALRTPAEST</sequence>
<proteinExistence type="predicted"/>
<reference evidence="2" key="1">
    <citation type="journal article" date="2019" name="Int. J. Syst. Evol. Microbiol.">
        <title>The Global Catalogue of Microorganisms (GCM) 10K type strain sequencing project: providing services to taxonomists for standard genome sequencing and annotation.</title>
        <authorList>
            <consortium name="The Broad Institute Genomics Platform"/>
            <consortium name="The Broad Institute Genome Sequencing Center for Infectious Disease"/>
            <person name="Wu L."/>
            <person name="Ma J."/>
        </authorList>
    </citation>
    <scope>NUCLEOTIDE SEQUENCE [LARGE SCALE GENOMIC DNA]</scope>
    <source>
        <strain evidence="2">JCM 18531</strain>
    </source>
</reference>
<evidence type="ECO:0000313" key="1">
    <source>
        <dbReference type="EMBL" id="GAA4704244.1"/>
    </source>
</evidence>
<dbReference type="EMBL" id="BAABKM010000002">
    <property type="protein sequence ID" value="GAA4704244.1"/>
    <property type="molecule type" value="Genomic_DNA"/>
</dbReference>
<protein>
    <submittedName>
        <fullName evidence="1">Uncharacterized protein</fullName>
    </submittedName>
</protein>
<comment type="caution">
    <text evidence="1">The sequence shown here is derived from an EMBL/GenBank/DDBJ whole genome shotgun (WGS) entry which is preliminary data.</text>
</comment>